<accession>A0A382NBE7</accession>
<protein>
    <submittedName>
        <fullName evidence="1">Uncharacterized protein</fullName>
    </submittedName>
</protein>
<reference evidence="1" key="1">
    <citation type="submission" date="2018-05" db="EMBL/GenBank/DDBJ databases">
        <authorList>
            <person name="Lanie J.A."/>
            <person name="Ng W.-L."/>
            <person name="Kazmierczak K.M."/>
            <person name="Andrzejewski T.M."/>
            <person name="Davidsen T.M."/>
            <person name="Wayne K.J."/>
            <person name="Tettelin H."/>
            <person name="Glass J.I."/>
            <person name="Rusch D."/>
            <person name="Podicherti R."/>
            <person name="Tsui H.-C.T."/>
            <person name="Winkler M.E."/>
        </authorList>
    </citation>
    <scope>NUCLEOTIDE SEQUENCE</scope>
</reference>
<name>A0A382NBE7_9ZZZZ</name>
<gene>
    <name evidence="1" type="ORF">METZ01_LOCUS310712</name>
</gene>
<evidence type="ECO:0000313" key="1">
    <source>
        <dbReference type="EMBL" id="SVC57858.1"/>
    </source>
</evidence>
<dbReference type="AlphaFoldDB" id="A0A382NBE7"/>
<organism evidence="1">
    <name type="scientific">marine metagenome</name>
    <dbReference type="NCBI Taxonomy" id="408172"/>
    <lineage>
        <taxon>unclassified sequences</taxon>
        <taxon>metagenomes</taxon>
        <taxon>ecological metagenomes</taxon>
    </lineage>
</organism>
<sequence length="94" mass="10964">MKSKTVEYIKIDKAAGVDISWREHRLQVTGFDTDSGNAFDFELYCHDDKLFNGQGYAMEQIAEELAKRYPDRMRDVAEKHFKIGELDESEDEKI</sequence>
<dbReference type="EMBL" id="UINC01098951">
    <property type="protein sequence ID" value="SVC57858.1"/>
    <property type="molecule type" value="Genomic_DNA"/>
</dbReference>
<proteinExistence type="predicted"/>